<protein>
    <submittedName>
        <fullName evidence="1">Uncharacterized protein</fullName>
    </submittedName>
</protein>
<proteinExistence type="predicted"/>
<reference evidence="1 2" key="1">
    <citation type="journal article" date="2016" name="Nat. Commun.">
        <title>Thousands of microbial genomes shed light on interconnected biogeochemical processes in an aquifer system.</title>
        <authorList>
            <person name="Anantharaman K."/>
            <person name="Brown C.T."/>
            <person name="Hug L.A."/>
            <person name="Sharon I."/>
            <person name="Castelle C.J."/>
            <person name="Probst A.J."/>
            <person name="Thomas B.C."/>
            <person name="Singh A."/>
            <person name="Wilkins M.J."/>
            <person name="Karaoz U."/>
            <person name="Brodie E.L."/>
            <person name="Williams K.H."/>
            <person name="Hubbard S.S."/>
            <person name="Banfield J.F."/>
        </authorList>
    </citation>
    <scope>NUCLEOTIDE SEQUENCE [LARGE SCALE GENOMIC DNA]</scope>
</reference>
<sequence length="116" mass="13523">MLSVKFSEKAIAELQLFVRNYEASFLKLYEDTGLQNEHLIKNLYIKSAEEIDTTIRSIVLEKLSKNQVLGRKKYGGMLEIDFYVGSRLIIVLFSDDKESGIRWIESIFIDRKPIIF</sequence>
<dbReference type="AlphaFoldDB" id="A0A1G2IBQ7"/>
<comment type="caution">
    <text evidence="1">The sequence shown here is derived from an EMBL/GenBank/DDBJ whole genome shotgun (WGS) entry which is preliminary data.</text>
</comment>
<name>A0A1G2IBQ7_9BACT</name>
<organism evidence="1 2">
    <name type="scientific">Candidatus Staskawiczbacteria bacterium RIFCSPLOWO2_01_FULL_38_12b</name>
    <dbReference type="NCBI Taxonomy" id="1802214"/>
    <lineage>
        <taxon>Bacteria</taxon>
        <taxon>Candidatus Staskawicziibacteriota</taxon>
    </lineage>
</organism>
<evidence type="ECO:0000313" key="2">
    <source>
        <dbReference type="Proteomes" id="UP000176774"/>
    </source>
</evidence>
<dbReference type="EMBL" id="MHPA01000029">
    <property type="protein sequence ID" value="OGZ72199.1"/>
    <property type="molecule type" value="Genomic_DNA"/>
</dbReference>
<dbReference type="Proteomes" id="UP000176774">
    <property type="component" value="Unassembled WGS sequence"/>
</dbReference>
<gene>
    <name evidence="1" type="ORF">A2908_02315</name>
</gene>
<accession>A0A1G2IBQ7</accession>
<evidence type="ECO:0000313" key="1">
    <source>
        <dbReference type="EMBL" id="OGZ72199.1"/>
    </source>
</evidence>